<gene>
    <name evidence="1" type="ORF">INT48_001243</name>
</gene>
<comment type="caution">
    <text evidence="1">The sequence shown here is derived from an EMBL/GenBank/DDBJ whole genome shotgun (WGS) entry which is preliminary data.</text>
</comment>
<evidence type="ECO:0000313" key="1">
    <source>
        <dbReference type="EMBL" id="KAG2229636.1"/>
    </source>
</evidence>
<dbReference type="AlphaFoldDB" id="A0A8H7SJY4"/>
<proteinExistence type="predicted"/>
<dbReference type="Proteomes" id="UP000613177">
    <property type="component" value="Unassembled WGS sequence"/>
</dbReference>
<organism evidence="1 2">
    <name type="scientific">Thamnidium elegans</name>
    <dbReference type="NCBI Taxonomy" id="101142"/>
    <lineage>
        <taxon>Eukaryota</taxon>
        <taxon>Fungi</taxon>
        <taxon>Fungi incertae sedis</taxon>
        <taxon>Mucoromycota</taxon>
        <taxon>Mucoromycotina</taxon>
        <taxon>Mucoromycetes</taxon>
        <taxon>Mucorales</taxon>
        <taxon>Mucorineae</taxon>
        <taxon>Mucoraceae</taxon>
        <taxon>Thamnidium</taxon>
    </lineage>
</organism>
<sequence length="162" mass="19193">MCCLVTVKLEVESVYCHASDKNVDLFYQSPHDLSLCTNVFDHKEDDLTYLIRRDDKSLEKYEFESIFKKFYAYEDCIVYATIYVFDVDYLLTEGIKTDDRDLVTIQQFERYVKRDEDNPMTVTKLEVRTDSDLGSKIHKYRLRDTLLAANIYDDRQFIEAGD</sequence>
<accession>A0A8H7SJY4</accession>
<dbReference type="EMBL" id="JAEPRE010000256">
    <property type="protein sequence ID" value="KAG2229636.1"/>
    <property type="molecule type" value="Genomic_DNA"/>
</dbReference>
<protein>
    <submittedName>
        <fullName evidence="1">Uncharacterized protein</fullName>
    </submittedName>
</protein>
<name>A0A8H7SJY4_9FUNG</name>
<evidence type="ECO:0000313" key="2">
    <source>
        <dbReference type="Proteomes" id="UP000613177"/>
    </source>
</evidence>
<keyword evidence="2" id="KW-1185">Reference proteome</keyword>
<reference evidence="1" key="1">
    <citation type="submission" date="2021-01" db="EMBL/GenBank/DDBJ databases">
        <title>Metabolic potential, ecology and presence of endohyphal bacteria is reflected in genomic diversity of Mucoromycotina.</title>
        <authorList>
            <person name="Muszewska A."/>
            <person name="Okrasinska A."/>
            <person name="Steczkiewicz K."/>
            <person name="Drgas O."/>
            <person name="Orlowska M."/>
            <person name="Perlinska-Lenart U."/>
            <person name="Aleksandrzak-Piekarczyk T."/>
            <person name="Szatraj K."/>
            <person name="Zielenkiewicz U."/>
            <person name="Pilsyk S."/>
            <person name="Malc E."/>
            <person name="Mieczkowski P."/>
            <person name="Kruszewska J.S."/>
            <person name="Biernat P."/>
            <person name="Pawlowska J."/>
        </authorList>
    </citation>
    <scope>NUCLEOTIDE SEQUENCE</scope>
    <source>
        <strain evidence="1">WA0000018081</strain>
    </source>
</reference>